<evidence type="ECO:0000313" key="2">
    <source>
        <dbReference type="Proteomes" id="UP001482620"/>
    </source>
</evidence>
<proteinExistence type="predicted"/>
<name>A0ABV0UQL2_9TELE</name>
<comment type="caution">
    <text evidence="1">The sequence shown here is derived from an EMBL/GenBank/DDBJ whole genome shotgun (WGS) entry which is preliminary data.</text>
</comment>
<organism evidence="1 2">
    <name type="scientific">Ilyodon furcidens</name>
    <name type="common">goldbreast splitfin</name>
    <dbReference type="NCBI Taxonomy" id="33524"/>
    <lineage>
        <taxon>Eukaryota</taxon>
        <taxon>Metazoa</taxon>
        <taxon>Chordata</taxon>
        <taxon>Craniata</taxon>
        <taxon>Vertebrata</taxon>
        <taxon>Euteleostomi</taxon>
        <taxon>Actinopterygii</taxon>
        <taxon>Neopterygii</taxon>
        <taxon>Teleostei</taxon>
        <taxon>Neoteleostei</taxon>
        <taxon>Acanthomorphata</taxon>
        <taxon>Ovalentaria</taxon>
        <taxon>Atherinomorphae</taxon>
        <taxon>Cyprinodontiformes</taxon>
        <taxon>Goodeidae</taxon>
        <taxon>Ilyodon</taxon>
    </lineage>
</organism>
<dbReference type="Proteomes" id="UP001482620">
    <property type="component" value="Unassembled WGS sequence"/>
</dbReference>
<dbReference type="EMBL" id="JAHRIQ010081798">
    <property type="protein sequence ID" value="MEQ2247489.1"/>
    <property type="molecule type" value="Genomic_DNA"/>
</dbReference>
<evidence type="ECO:0000313" key="1">
    <source>
        <dbReference type="EMBL" id="MEQ2247489.1"/>
    </source>
</evidence>
<accession>A0ABV0UQL2</accession>
<gene>
    <name evidence="1" type="ORF">ILYODFUR_009872</name>
</gene>
<sequence length="104" mass="11736">MVPFLLCKIAQCQSDGKKNTCENKLSSCATDSQLDSGVNFDWATLNTYRCFYLNHCIVVLAAGFRQRFPSQKDNNTGSKLFVMEAKLVKPTVLAGQKYIYKKKN</sequence>
<protein>
    <submittedName>
        <fullName evidence="1">Uncharacterized protein</fullName>
    </submittedName>
</protein>
<keyword evidence="2" id="KW-1185">Reference proteome</keyword>
<reference evidence="1 2" key="1">
    <citation type="submission" date="2021-06" db="EMBL/GenBank/DDBJ databases">
        <authorList>
            <person name="Palmer J.M."/>
        </authorList>
    </citation>
    <scope>NUCLEOTIDE SEQUENCE [LARGE SCALE GENOMIC DNA]</scope>
    <source>
        <strain evidence="2">if_2019</strain>
        <tissue evidence="1">Muscle</tissue>
    </source>
</reference>